<reference evidence="2" key="1">
    <citation type="submission" date="2016-11" db="UniProtKB">
        <authorList>
            <consortium name="WormBaseParasite"/>
        </authorList>
    </citation>
    <scope>IDENTIFICATION</scope>
</reference>
<dbReference type="Proteomes" id="UP000095283">
    <property type="component" value="Unplaced"/>
</dbReference>
<evidence type="ECO:0000313" key="2">
    <source>
        <dbReference type="WBParaSite" id="Hba_10443"/>
    </source>
</evidence>
<organism evidence="1 2">
    <name type="scientific">Heterorhabditis bacteriophora</name>
    <name type="common">Entomopathogenic nematode worm</name>
    <dbReference type="NCBI Taxonomy" id="37862"/>
    <lineage>
        <taxon>Eukaryota</taxon>
        <taxon>Metazoa</taxon>
        <taxon>Ecdysozoa</taxon>
        <taxon>Nematoda</taxon>
        <taxon>Chromadorea</taxon>
        <taxon>Rhabditida</taxon>
        <taxon>Rhabditina</taxon>
        <taxon>Rhabditomorpha</taxon>
        <taxon>Strongyloidea</taxon>
        <taxon>Heterorhabditidae</taxon>
        <taxon>Heterorhabditis</taxon>
    </lineage>
</organism>
<name>A0A1I7WZ62_HETBA</name>
<keyword evidence="1" id="KW-1185">Reference proteome</keyword>
<dbReference type="WBParaSite" id="Hba_10443">
    <property type="protein sequence ID" value="Hba_10443"/>
    <property type="gene ID" value="Hba_10443"/>
</dbReference>
<evidence type="ECO:0000313" key="1">
    <source>
        <dbReference type="Proteomes" id="UP000095283"/>
    </source>
</evidence>
<dbReference type="AlphaFoldDB" id="A0A1I7WZ62"/>
<proteinExistence type="predicted"/>
<accession>A0A1I7WZ62</accession>
<sequence>MDSEENIYDSADDGCDLYAFDSYFCLLFRCNCGLLFYRF</sequence>
<protein>
    <submittedName>
        <fullName evidence="2">Uncharacterized protein</fullName>
    </submittedName>
</protein>